<feature type="region of interest" description="Disordered" evidence="1">
    <location>
        <begin position="26"/>
        <end position="91"/>
    </location>
</feature>
<dbReference type="KEGG" id="cfj:CFIO01_12311"/>
<evidence type="ECO:0000313" key="3">
    <source>
        <dbReference type="Proteomes" id="UP000020467"/>
    </source>
</evidence>
<dbReference type="AlphaFoldDB" id="A0A010S3G7"/>
<gene>
    <name evidence="2" type="ORF">CFIO01_12311</name>
</gene>
<feature type="compositionally biased region" description="Basic and acidic residues" evidence="1">
    <location>
        <begin position="71"/>
        <end position="87"/>
    </location>
</feature>
<sequence length="152" mass="16230">MASKRPPTLSFIENPFIKKRNLEWSLDVPGSKTDDVGEGEESGEEEELERQNTTADDDGAGQDAVVIPDSPPREPNHNPETEPKIKPESTTNLSAALEYGTVTQPDPAAHFFTHLAQHTLNPYPAHTPHLSANVGGGGGGGGLRSLFLSHVG</sequence>
<dbReference type="OrthoDB" id="2588098at2759"/>
<protein>
    <submittedName>
        <fullName evidence="2">Uncharacterized protein</fullName>
    </submittedName>
</protein>
<accession>A0A010S3G7</accession>
<dbReference type="eggNOG" id="ENOG502SF29">
    <property type="taxonomic scope" value="Eukaryota"/>
</dbReference>
<evidence type="ECO:0000256" key="1">
    <source>
        <dbReference type="SAM" id="MobiDB-lite"/>
    </source>
</evidence>
<dbReference type="Proteomes" id="UP000020467">
    <property type="component" value="Unassembled WGS sequence"/>
</dbReference>
<organism evidence="2 3">
    <name type="scientific">Colletotrichum fioriniae PJ7</name>
    <dbReference type="NCBI Taxonomy" id="1445577"/>
    <lineage>
        <taxon>Eukaryota</taxon>
        <taxon>Fungi</taxon>
        <taxon>Dikarya</taxon>
        <taxon>Ascomycota</taxon>
        <taxon>Pezizomycotina</taxon>
        <taxon>Sordariomycetes</taxon>
        <taxon>Hypocreomycetidae</taxon>
        <taxon>Glomerellales</taxon>
        <taxon>Glomerellaceae</taxon>
        <taxon>Colletotrichum</taxon>
        <taxon>Colletotrichum acutatum species complex</taxon>
    </lineage>
</organism>
<proteinExistence type="predicted"/>
<dbReference type="EMBL" id="JARH01000569">
    <property type="protein sequence ID" value="EXF79148.1"/>
    <property type="molecule type" value="Genomic_DNA"/>
</dbReference>
<keyword evidence="3" id="KW-1185">Reference proteome</keyword>
<feature type="compositionally biased region" description="Acidic residues" evidence="1">
    <location>
        <begin position="36"/>
        <end position="48"/>
    </location>
</feature>
<name>A0A010S3G7_9PEZI</name>
<evidence type="ECO:0000313" key="2">
    <source>
        <dbReference type="EMBL" id="EXF79148.1"/>
    </source>
</evidence>
<dbReference type="HOGENOM" id="CLU_1722215_0_0_1"/>
<reference evidence="2 3" key="1">
    <citation type="submission" date="2014-02" db="EMBL/GenBank/DDBJ databases">
        <title>The genome sequence of Colletotrichum fioriniae PJ7.</title>
        <authorList>
            <person name="Baroncelli R."/>
            <person name="Thon M.R."/>
        </authorList>
    </citation>
    <scope>NUCLEOTIDE SEQUENCE [LARGE SCALE GENOMIC DNA]</scope>
    <source>
        <strain evidence="2 3">PJ7</strain>
    </source>
</reference>
<comment type="caution">
    <text evidence="2">The sequence shown here is derived from an EMBL/GenBank/DDBJ whole genome shotgun (WGS) entry which is preliminary data.</text>
</comment>